<feature type="transmembrane region" description="Helical" evidence="7">
    <location>
        <begin position="40"/>
        <end position="59"/>
    </location>
</feature>
<comment type="similarity">
    <text evidence="2 7">Belongs to the UPF0056 (MarC) family.</text>
</comment>
<dbReference type="EMBL" id="SCFB01000002">
    <property type="protein sequence ID" value="RZI46950.1"/>
    <property type="molecule type" value="Genomic_DNA"/>
</dbReference>
<keyword evidence="9" id="KW-1185">Reference proteome</keyword>
<name>A0A4Q7DKN4_9PROT</name>
<evidence type="ECO:0000256" key="1">
    <source>
        <dbReference type="ARBA" id="ARBA00004651"/>
    </source>
</evidence>
<keyword evidence="4 7" id="KW-0812">Transmembrane</keyword>
<reference evidence="8 9" key="1">
    <citation type="submission" date="2018-10" db="EMBL/GenBank/DDBJ databases">
        <title>An updated phylogeny of the Alphaproteobacteria reveals that the parasitic Rickettsiales and Holosporales have independent origins.</title>
        <authorList>
            <person name="Munoz-Gomez S.A."/>
            <person name="Hess S."/>
            <person name="Burger G."/>
            <person name="Lang B.F."/>
            <person name="Susko E."/>
            <person name="Slamovits C.H."/>
            <person name="Roger A.J."/>
        </authorList>
    </citation>
    <scope>NUCLEOTIDE SEQUENCE [LARGE SCALE GENOMIC DNA]</scope>
    <source>
        <strain evidence="8">HOLO01</strain>
    </source>
</reference>
<comment type="subcellular location">
    <subcellularLocation>
        <location evidence="1 7">Cell membrane</location>
        <topology evidence="1 7">Multi-pass membrane protein</topology>
    </subcellularLocation>
</comment>
<dbReference type="InterPro" id="IPR002771">
    <property type="entry name" value="Multi_antbiot-R_MarC"/>
</dbReference>
<evidence type="ECO:0000256" key="4">
    <source>
        <dbReference type="ARBA" id="ARBA00022692"/>
    </source>
</evidence>
<dbReference type="RefSeq" id="WP_130153420.1">
    <property type="nucleotide sequence ID" value="NZ_SCFB01000002.1"/>
</dbReference>
<sequence length="208" mass="22403">MNDFLWQAFVTLLVVIDPFAVVPVYIGLTHKKSPDKRRRIAQKSCFIGLVLLLAFAFLGDQLLNALNISEPAFRIAGGFLLLLASIEMVMGKTVGLRASTGDEEAEKHEDVSVFPLAIPLLAGPGALTSIVILMRQAQARSFLTSLAVSLLAVLVLGITYISFRLSDRIMKVLGLTGTNVLTRVFGIILAALAIQNMITGVIAVLRAV</sequence>
<feature type="transmembrane region" description="Helical" evidence="7">
    <location>
        <begin position="111"/>
        <end position="135"/>
    </location>
</feature>
<gene>
    <name evidence="8" type="ORF">EQU50_01620</name>
</gene>
<dbReference type="PANTHER" id="PTHR33508">
    <property type="entry name" value="UPF0056 MEMBRANE PROTEIN YHCE"/>
    <property type="match status" value="1"/>
</dbReference>
<evidence type="ECO:0000256" key="5">
    <source>
        <dbReference type="ARBA" id="ARBA00022989"/>
    </source>
</evidence>
<protein>
    <recommendedName>
        <fullName evidence="7">UPF0056 membrane protein</fullName>
    </recommendedName>
</protein>
<evidence type="ECO:0000256" key="7">
    <source>
        <dbReference type="RuleBase" id="RU362048"/>
    </source>
</evidence>
<feature type="transmembrane region" description="Helical" evidence="7">
    <location>
        <begin position="141"/>
        <end position="163"/>
    </location>
</feature>
<dbReference type="GO" id="GO:0005886">
    <property type="term" value="C:plasma membrane"/>
    <property type="evidence" value="ECO:0007669"/>
    <property type="project" value="UniProtKB-SubCell"/>
</dbReference>
<feature type="transmembrane region" description="Helical" evidence="7">
    <location>
        <begin position="6"/>
        <end position="28"/>
    </location>
</feature>
<keyword evidence="6 7" id="KW-0472">Membrane</keyword>
<evidence type="ECO:0000256" key="3">
    <source>
        <dbReference type="ARBA" id="ARBA00022475"/>
    </source>
</evidence>
<evidence type="ECO:0000256" key="6">
    <source>
        <dbReference type="ARBA" id="ARBA00023136"/>
    </source>
</evidence>
<dbReference type="NCBIfam" id="TIGR00427">
    <property type="entry name" value="NAAT family transporter"/>
    <property type="match status" value="1"/>
</dbReference>
<dbReference type="PANTHER" id="PTHR33508:SF1">
    <property type="entry name" value="UPF0056 MEMBRANE PROTEIN YHCE"/>
    <property type="match status" value="1"/>
</dbReference>
<comment type="caution">
    <text evidence="8">The sequence shown here is derived from an EMBL/GenBank/DDBJ whole genome shotgun (WGS) entry which is preliminary data.</text>
</comment>
<evidence type="ECO:0000256" key="2">
    <source>
        <dbReference type="ARBA" id="ARBA00009784"/>
    </source>
</evidence>
<organism evidence="8 9">
    <name type="scientific">Candidatus Finniella inopinata</name>
    <dbReference type="NCBI Taxonomy" id="1696036"/>
    <lineage>
        <taxon>Bacteria</taxon>
        <taxon>Pseudomonadati</taxon>
        <taxon>Pseudomonadota</taxon>
        <taxon>Alphaproteobacteria</taxon>
        <taxon>Holosporales</taxon>
        <taxon>Candidatus Paracaedibacteraceae</taxon>
        <taxon>Candidatus Finniella</taxon>
    </lineage>
</organism>
<dbReference type="Pfam" id="PF01914">
    <property type="entry name" value="MarC"/>
    <property type="match status" value="1"/>
</dbReference>
<evidence type="ECO:0000313" key="9">
    <source>
        <dbReference type="Proteomes" id="UP000293550"/>
    </source>
</evidence>
<proteinExistence type="inferred from homology"/>
<dbReference type="OrthoDB" id="21094at2"/>
<keyword evidence="3" id="KW-1003">Cell membrane</keyword>
<evidence type="ECO:0000313" key="8">
    <source>
        <dbReference type="EMBL" id="RZI46950.1"/>
    </source>
</evidence>
<dbReference type="Proteomes" id="UP000293550">
    <property type="component" value="Unassembled WGS sequence"/>
</dbReference>
<accession>A0A4Q7DKN4</accession>
<keyword evidence="5 7" id="KW-1133">Transmembrane helix</keyword>
<feature type="transmembrane region" description="Helical" evidence="7">
    <location>
        <begin position="184"/>
        <end position="205"/>
    </location>
</feature>
<comment type="caution">
    <text evidence="7">Lacks conserved residue(s) required for the propagation of feature annotation.</text>
</comment>
<dbReference type="AlphaFoldDB" id="A0A4Q7DKN4"/>